<dbReference type="InterPro" id="IPR000917">
    <property type="entry name" value="Sulfatase_N"/>
</dbReference>
<feature type="transmembrane region" description="Helical" evidence="6">
    <location>
        <begin position="5"/>
        <end position="25"/>
    </location>
</feature>
<dbReference type="SUPFAM" id="SSF53649">
    <property type="entry name" value="Alkaline phosphatase-like"/>
    <property type="match status" value="1"/>
</dbReference>
<feature type="transmembrane region" description="Helical" evidence="6">
    <location>
        <begin position="538"/>
        <end position="556"/>
    </location>
</feature>
<evidence type="ECO:0000256" key="4">
    <source>
        <dbReference type="ARBA" id="ARBA00023136"/>
    </source>
</evidence>
<keyword evidence="2 5" id="KW-0812">Transmembrane</keyword>
<keyword evidence="10" id="KW-1185">Reference proteome</keyword>
<feature type="transmembrane region" description="Helical" evidence="6">
    <location>
        <begin position="176"/>
        <end position="192"/>
    </location>
</feature>
<feature type="transmembrane region" description="Helical" evidence="6">
    <location>
        <begin position="390"/>
        <end position="410"/>
    </location>
</feature>
<feature type="transmembrane region" description="Helical" evidence="6">
    <location>
        <begin position="430"/>
        <end position="448"/>
    </location>
</feature>
<feature type="transmembrane region" description="Helical" evidence="6">
    <location>
        <begin position="563"/>
        <end position="583"/>
    </location>
</feature>
<feature type="domain" description="Sulfatase N-terminal" evidence="7">
    <location>
        <begin position="613"/>
        <end position="924"/>
    </location>
</feature>
<comment type="similarity">
    <text evidence="5">Belongs to the OXA1/ALB3/YidC family.</text>
</comment>
<feature type="transmembrane region" description="Helical" evidence="6">
    <location>
        <begin position="99"/>
        <end position="125"/>
    </location>
</feature>
<dbReference type="RefSeq" id="WP_179975820.1">
    <property type="nucleotide sequence ID" value="NZ_CP049075.1"/>
</dbReference>
<feature type="transmembrane region" description="Helical" evidence="6">
    <location>
        <begin position="489"/>
        <end position="510"/>
    </location>
</feature>
<dbReference type="GO" id="GO:0032977">
    <property type="term" value="F:membrane insertase activity"/>
    <property type="evidence" value="ECO:0007669"/>
    <property type="project" value="InterPro"/>
</dbReference>
<evidence type="ECO:0000256" key="5">
    <source>
        <dbReference type="RuleBase" id="RU003945"/>
    </source>
</evidence>
<dbReference type="GO" id="GO:0051205">
    <property type="term" value="P:protein insertion into membrane"/>
    <property type="evidence" value="ECO:0007669"/>
    <property type="project" value="TreeGrafter"/>
</dbReference>
<evidence type="ECO:0000256" key="6">
    <source>
        <dbReference type="SAM" id="Phobius"/>
    </source>
</evidence>
<feature type="transmembrane region" description="Helical" evidence="6">
    <location>
        <begin position="198"/>
        <end position="216"/>
    </location>
</feature>
<feature type="transmembrane region" description="Helical" evidence="6">
    <location>
        <begin position="145"/>
        <end position="169"/>
    </location>
</feature>
<dbReference type="GO" id="GO:0016020">
    <property type="term" value="C:membrane"/>
    <property type="evidence" value="ECO:0007669"/>
    <property type="project" value="UniProtKB-SubCell"/>
</dbReference>
<gene>
    <name evidence="9" type="ORF">CINF_0784</name>
</gene>
<keyword evidence="3 6" id="KW-1133">Transmembrane helix</keyword>
<evidence type="ECO:0000256" key="3">
    <source>
        <dbReference type="ARBA" id="ARBA00022989"/>
    </source>
</evidence>
<accession>A0A7H9CGS2</accession>
<dbReference type="Pfam" id="PF02096">
    <property type="entry name" value="60KD_IMP"/>
    <property type="match status" value="1"/>
</dbReference>
<evidence type="ECO:0000313" key="10">
    <source>
        <dbReference type="Proteomes" id="UP000509414"/>
    </source>
</evidence>
<dbReference type="InterPro" id="IPR001708">
    <property type="entry name" value="YidC/ALB3/OXA1/COX18"/>
</dbReference>
<dbReference type="PANTHER" id="PTHR12428">
    <property type="entry name" value="OXA1"/>
    <property type="match status" value="1"/>
</dbReference>
<feature type="transmembrane region" description="Helical" evidence="6">
    <location>
        <begin position="31"/>
        <end position="51"/>
    </location>
</feature>
<dbReference type="EMBL" id="CP049075">
    <property type="protein sequence ID" value="QLI05300.1"/>
    <property type="molecule type" value="Genomic_DNA"/>
</dbReference>
<evidence type="ECO:0000259" key="7">
    <source>
        <dbReference type="Pfam" id="PF00884"/>
    </source>
</evidence>
<dbReference type="Gene3D" id="3.40.720.10">
    <property type="entry name" value="Alkaline Phosphatase, subunit A"/>
    <property type="match status" value="1"/>
</dbReference>
<feature type="transmembrane region" description="Helical" evidence="6">
    <location>
        <begin position="460"/>
        <end position="482"/>
    </location>
</feature>
<evidence type="ECO:0000256" key="2">
    <source>
        <dbReference type="ARBA" id="ARBA00022692"/>
    </source>
</evidence>
<evidence type="ECO:0000313" key="9">
    <source>
        <dbReference type="EMBL" id="QLI05300.1"/>
    </source>
</evidence>
<dbReference type="Pfam" id="PF00884">
    <property type="entry name" value="Sulfatase"/>
    <property type="match status" value="1"/>
</dbReference>
<keyword evidence="4 6" id="KW-0472">Membrane</keyword>
<organism evidence="9 10">
    <name type="scientific">Candidatus Campylobacter infans</name>
    <dbReference type="NCBI Taxonomy" id="2561898"/>
    <lineage>
        <taxon>Bacteria</taxon>
        <taxon>Pseudomonadati</taxon>
        <taxon>Campylobacterota</taxon>
        <taxon>Epsilonproteobacteria</taxon>
        <taxon>Campylobacterales</taxon>
        <taxon>Campylobacteraceae</taxon>
        <taxon>Campylobacter</taxon>
    </lineage>
</organism>
<proteinExistence type="inferred from homology"/>
<sequence length="1042" mass="118147">MIEILYYIFIFPLQALLGFVLESQYLAFNSYGLGIVFLSVLVNLFLLKLNILADKHASKINALKASCDKKIAEFKRVFKGAQLQSYINILYKQRHYHPIFTLSGLGGLALQVPFFIAVLCLLENYEDIKGVSFLWISDLSLPDSVFVGAYELHLLPILMTIISLVNVFISTKDKGARVQGTLISLFFLVLLYEMPSALVLYWSTNMVFSLLKTIILKTIKPKISTQILNEQATNFKICENKTNEPKTLKAKINAFFIYQKALKVIVVSLTSILVLCLCLAIYLTSYVKEDIKTAPMTFDGYTMIPIHKAKIDFSNFNSILNSDEIAEIEIISVAWQKPEYNGVINILGTAKQQRVNISFTGPSKPDLYVGDLLGQVSYKINFYPLLNNIFIYYFGILGVIFNLYLVLCLFKKYCDFDDKSALMYHKMSVYAVLCIGILICIFSPYQLYNSDVTQFDASQTYITLTALFGAFLLLSFILIYLINFIPKKFINAVAALLSLVLIIGLIYSFILTGDYGVMDHFTLQKTPFYDESMQLNRILEFSAVLALSIAIIAIFFTKLLRVWQIAFITLFIVSGVNAAQIIIKRFDKSQNTQKSTSKIPYENELFSYSKNGKNIVVLVLDAFSSSHMPSILEQYPHFKENLDGFTFFANTSGTTISTIHTVATLIGGEYYAAYNMNKRKDHLAKSIDNAFISTTSTFSNNGFDVALIAEVGTDISNIIKANDKIFAVNSSGKLFAVETTGDFMDYYTHSEGLAQIISKAKKNVPRGVVISKMFSFGLFKFLPEVFRGKIYNDGFWLSGVGARLASDALSSIENSSTAYAATHILNTKASKPTFKYFHSMMTHMPYGMYFNNNSCEFFNTKTAWDDYPHKATMHYPDKNTEQDYYQHYDTEVCALKYLAEYIQLLKNHGIYDNTQIFVVSDHGGTDGINISIDSRPDALFLFKDFGKNGELKTDNRLMANYDIVSIFCENLKNGCPNVPKNILKNYPKNREIIHVVPTDWRIEMHKANQWMIERAYKVKGNIYDEKSWTDLSDKKYGIVNTK</sequence>
<dbReference type="Proteomes" id="UP000509414">
    <property type="component" value="Chromosome"/>
</dbReference>
<comment type="subcellular location">
    <subcellularLocation>
        <location evidence="1 5">Membrane</location>
        <topology evidence="1 5">Multi-pass membrane protein</topology>
    </subcellularLocation>
</comment>
<dbReference type="InterPro" id="IPR017850">
    <property type="entry name" value="Alkaline_phosphatase_core_sf"/>
</dbReference>
<dbReference type="PANTHER" id="PTHR12428:SF65">
    <property type="entry name" value="CYTOCHROME C OXIDASE ASSEMBLY PROTEIN COX18, MITOCHONDRIAL"/>
    <property type="match status" value="1"/>
</dbReference>
<dbReference type="KEGG" id="cinf:CINF_0784"/>
<protein>
    <submittedName>
        <fullName evidence="9">Membrane protein insertase, YidC/Oxa1 family</fullName>
    </submittedName>
</protein>
<feature type="transmembrane region" description="Helical" evidence="6">
    <location>
        <begin position="261"/>
        <end position="283"/>
    </location>
</feature>
<dbReference type="AlphaFoldDB" id="A0A7H9CGS2"/>
<evidence type="ECO:0000259" key="8">
    <source>
        <dbReference type="Pfam" id="PF02096"/>
    </source>
</evidence>
<name>A0A7H9CGS2_9BACT</name>
<evidence type="ECO:0000256" key="1">
    <source>
        <dbReference type="ARBA" id="ARBA00004141"/>
    </source>
</evidence>
<reference evidence="9 10" key="1">
    <citation type="submission" date="2020-02" db="EMBL/GenBank/DDBJ databases">
        <title>Complete genome sequence of the novel Campylobacter species Candidatus Campylobacter infans.</title>
        <authorList>
            <person name="Duim B."/>
            <person name="Zomer A."/>
            <person name="van der Graaf L."/>
            <person name="Wagenaar J."/>
        </authorList>
    </citation>
    <scope>NUCLEOTIDE SEQUENCE [LARGE SCALE GENOMIC DNA]</scope>
    <source>
        <strain evidence="9 10">19S00001</strain>
    </source>
</reference>
<dbReference type="InterPro" id="IPR028055">
    <property type="entry name" value="YidC/Oxa/ALB_C"/>
</dbReference>
<feature type="domain" description="Membrane insertase YidC/Oxa/ALB C-terminal" evidence="8">
    <location>
        <begin position="31"/>
        <end position="217"/>
    </location>
</feature>